<organism evidence="1 2">
    <name type="scientific">Candidatus Magnetoglobus multicellularis str. Araruama</name>
    <dbReference type="NCBI Taxonomy" id="890399"/>
    <lineage>
        <taxon>Bacteria</taxon>
        <taxon>Pseudomonadati</taxon>
        <taxon>Thermodesulfobacteriota</taxon>
        <taxon>Desulfobacteria</taxon>
        <taxon>Desulfobacterales</taxon>
        <taxon>Desulfobacteraceae</taxon>
        <taxon>Candidatus Magnetoglobus</taxon>
    </lineage>
</organism>
<gene>
    <name evidence="1" type="ORF">OMM_03443</name>
</gene>
<sequence length="661" mass="75171">MKDSLKLFMIQIIIILLFPLLLLANTSIRQIEAQLGTGTLTLSVEESENLSISNALESFIPIGLIPYNINNNGVWLKHKQMIRWGAFLDDADTTYTCQVSGLPENYTLYDEISFNGQTEQFSGPSRLTIPSAFKTCTRTIDTHMGIADIHIQISHDITDAVLAISEYIPEGLEPYNMNENGQWFPETREIKWGTFIYDTQKTLTYSIAGIPDTYILEGQVSINGQIERVIGDDSVSVSLCPLELEIHNTPTVSEYEMMLFSVCDDIRMDITDKASFSVSDPSLVSIYGNYLTALENSLLTLTAIYQDQIIEKIVYLKARDDMLESGHNDSMIQANLMNENKFMKGEILRNDRDYFKIELSCNALIVFAYLSRSDTADIKIEILDSKDLASNALVSYTSVDGQNAYFYPALDQGTYYIKLTSTGDIDQNNSYDLVYTILKCFPGGTQHIHPGETKRSYIYRKLKSQIFTFDVFQTEVLLHFDTGSTIAGYQVEIFDSNNTIIQQASVQPSESYFFDPIYLADNYKIKVSHNSGIIDIHHPFSIYLEQSDLLEIEPNDDIWQATSILNNETIKGRLQKSGDKDIYQFILDQDTPVFLNFESQGEYFVGIYFYESTENNLLYNLSTTSGLFSLPDFWQNGTWYIHITGDEIDIPYFLTIVEKFS</sequence>
<name>A0A1V1P5X5_9BACT</name>
<reference evidence="2" key="1">
    <citation type="submission" date="2012-11" db="EMBL/GenBank/DDBJ databases">
        <authorList>
            <person name="Lucero-Rivera Y.E."/>
            <person name="Tovar-Ramirez D."/>
        </authorList>
    </citation>
    <scope>NUCLEOTIDE SEQUENCE [LARGE SCALE GENOMIC DNA]</scope>
    <source>
        <strain evidence="2">Araruama</strain>
    </source>
</reference>
<evidence type="ECO:0000313" key="1">
    <source>
        <dbReference type="EMBL" id="ETR70156.1"/>
    </source>
</evidence>
<dbReference type="Gene3D" id="2.60.120.380">
    <property type="match status" value="2"/>
</dbReference>
<evidence type="ECO:0000313" key="2">
    <source>
        <dbReference type="Proteomes" id="UP000189670"/>
    </source>
</evidence>
<dbReference type="EMBL" id="ATBP01000475">
    <property type="protein sequence ID" value="ETR70156.1"/>
    <property type="molecule type" value="Genomic_DNA"/>
</dbReference>
<evidence type="ECO:0008006" key="3">
    <source>
        <dbReference type="Google" id="ProtNLM"/>
    </source>
</evidence>
<proteinExistence type="predicted"/>
<accession>A0A1V1P5X5</accession>
<protein>
    <recommendedName>
        <fullName evidence="3">Peptidase C-terminal archaeal/bacterial domain-containing protein</fullName>
    </recommendedName>
</protein>
<comment type="caution">
    <text evidence="1">The sequence shown here is derived from an EMBL/GenBank/DDBJ whole genome shotgun (WGS) entry which is preliminary data.</text>
</comment>
<dbReference type="Proteomes" id="UP000189670">
    <property type="component" value="Unassembled WGS sequence"/>
</dbReference>
<dbReference type="SUPFAM" id="SSF89260">
    <property type="entry name" value="Collagen-binding domain"/>
    <property type="match status" value="2"/>
</dbReference>
<dbReference type="AlphaFoldDB" id="A0A1V1P5X5"/>